<organism evidence="1 2">
    <name type="scientific">Liparis tanakae</name>
    <name type="common">Tanaka's snailfish</name>
    <dbReference type="NCBI Taxonomy" id="230148"/>
    <lineage>
        <taxon>Eukaryota</taxon>
        <taxon>Metazoa</taxon>
        <taxon>Chordata</taxon>
        <taxon>Craniata</taxon>
        <taxon>Vertebrata</taxon>
        <taxon>Euteleostomi</taxon>
        <taxon>Actinopterygii</taxon>
        <taxon>Neopterygii</taxon>
        <taxon>Teleostei</taxon>
        <taxon>Neoteleostei</taxon>
        <taxon>Acanthomorphata</taxon>
        <taxon>Eupercaria</taxon>
        <taxon>Perciformes</taxon>
        <taxon>Cottioidei</taxon>
        <taxon>Cottales</taxon>
        <taxon>Liparidae</taxon>
        <taxon>Liparis</taxon>
    </lineage>
</organism>
<name>A0A4Z2JGG2_9TELE</name>
<accession>A0A4Z2JGG2</accession>
<gene>
    <name evidence="1" type="ORF">EYF80_000831</name>
</gene>
<evidence type="ECO:0000313" key="1">
    <source>
        <dbReference type="EMBL" id="TNN88953.1"/>
    </source>
</evidence>
<keyword evidence="2" id="KW-1185">Reference proteome</keyword>
<reference evidence="1 2" key="1">
    <citation type="submission" date="2019-03" db="EMBL/GenBank/DDBJ databases">
        <title>First draft genome of Liparis tanakae, snailfish: a comprehensive survey of snailfish specific genes.</title>
        <authorList>
            <person name="Kim W."/>
            <person name="Song I."/>
            <person name="Jeong J.-H."/>
            <person name="Kim D."/>
            <person name="Kim S."/>
            <person name="Ryu S."/>
            <person name="Song J.Y."/>
            <person name="Lee S.K."/>
        </authorList>
    </citation>
    <scope>NUCLEOTIDE SEQUENCE [LARGE SCALE GENOMIC DNA]</scope>
    <source>
        <tissue evidence="1">Muscle</tissue>
    </source>
</reference>
<comment type="caution">
    <text evidence="1">The sequence shown here is derived from an EMBL/GenBank/DDBJ whole genome shotgun (WGS) entry which is preliminary data.</text>
</comment>
<dbReference type="EMBL" id="SRLO01000003">
    <property type="protein sequence ID" value="TNN88953.1"/>
    <property type="molecule type" value="Genomic_DNA"/>
</dbReference>
<evidence type="ECO:0000313" key="2">
    <source>
        <dbReference type="Proteomes" id="UP000314294"/>
    </source>
</evidence>
<protein>
    <submittedName>
        <fullName evidence="1">Uncharacterized protein</fullName>
    </submittedName>
</protein>
<dbReference type="Proteomes" id="UP000314294">
    <property type="component" value="Unassembled WGS sequence"/>
</dbReference>
<proteinExistence type="predicted"/>
<sequence length="162" mass="17619">MWMPAIPARSVNPEGVRRPQLCLSHTDQAFPTLQLSSSFGSFPEQIHQQRHTLTSPLTAPQNQHGVVDTLPGPRAKSAQPHHCSTCVCAGDSEEMEGQRGAEEPLGQEKTFSLLGDSALLGDYKELNWWTKDSQVVCDISGQGIWQPAAWSRAKSPGLAGKC</sequence>
<dbReference type="AlphaFoldDB" id="A0A4Z2JGG2"/>